<feature type="compositionally biased region" description="Polar residues" evidence="5">
    <location>
        <begin position="240"/>
        <end position="262"/>
    </location>
</feature>
<dbReference type="InterPro" id="IPR040254">
    <property type="entry name" value="Ecm3-like"/>
</dbReference>
<feature type="transmembrane region" description="Helical" evidence="6">
    <location>
        <begin position="439"/>
        <end position="463"/>
    </location>
</feature>
<keyword evidence="4 6" id="KW-0472">Membrane</keyword>
<gene>
    <name evidence="7" type="ORF">HG536_0D03550</name>
</gene>
<dbReference type="AlphaFoldDB" id="A0A7G3ZH47"/>
<reference evidence="7 8" key="1">
    <citation type="submission" date="2020-06" db="EMBL/GenBank/DDBJ databases">
        <title>The yeast mating-type switching endonuclease HO is a domesticated member of an unorthodox homing genetic element family.</title>
        <authorList>
            <person name="Coughlan A.Y."/>
            <person name="Lombardi L."/>
            <person name="Braun-Galleani S."/>
            <person name="Martos A.R."/>
            <person name="Galeote V."/>
            <person name="Bigey F."/>
            <person name="Dequin S."/>
            <person name="Byrne K.P."/>
            <person name="Wolfe K.H."/>
        </authorList>
    </citation>
    <scope>NUCLEOTIDE SEQUENCE [LARGE SCALE GENOMIC DNA]</scope>
    <source>
        <strain evidence="7 8">CBS764</strain>
    </source>
</reference>
<sequence length="581" mass="64464">MSVPLGPIIWASFKPIIKIYLIIGTGFMLARMGILSVEATRSISDLVLTVLLPCLSFNKIVANIEGKDIKTVGIICLSSVLIFATGFFFAYVVRRTMPVPRQWYGGILAGGMFPNISDLPIAYLQTMDQGFLFTEEEGEKGVACVIIFLAMFLICVFNLGGFRLIESDFHYKDEESAVRNMEDDLEPSEQALSTETSSDIGPKETMARPEKAVTRNSGSNSEDNSDPSLPASVLDERSSSRASSNAQTGQDTAQTWNYPDTRMSRNQPIAYTEENQLSHRLSRSSSVATTIRSIDLRDGPPQNINNLIREYSNVDQYGHPRRSSLTTNMDGTPLRHLSNGPASAEENRNSTLTKILTSDATVSKHDIETSGSSLPKWLKKIPLTSFVIFFLKNCLRPCSMAVILALIIAFIPWVKALFVTTENTPKINQAPDNAPPLSFLMDFTGYLGAASVPFGLLLLGATLGRLKIGKLYPGFWRSAVVLVILRMCVMPIFGVLWCDRLVKAGWVNWEDDKMLLFVIAIDWGLPTMTTLIYFTASYTPPDAEDTTQIECTSFFLMIQYPVMAISLPFLVSYFLKVQMKV</sequence>
<feature type="region of interest" description="Disordered" evidence="5">
    <location>
        <begin position="315"/>
        <end position="347"/>
    </location>
</feature>
<evidence type="ECO:0000313" key="8">
    <source>
        <dbReference type="Proteomes" id="UP000515788"/>
    </source>
</evidence>
<keyword evidence="2 6" id="KW-0812">Transmembrane</keyword>
<dbReference type="EMBL" id="CP059249">
    <property type="protein sequence ID" value="QLL32833.1"/>
    <property type="molecule type" value="Genomic_DNA"/>
</dbReference>
<evidence type="ECO:0000256" key="3">
    <source>
        <dbReference type="ARBA" id="ARBA00022989"/>
    </source>
</evidence>
<dbReference type="Pfam" id="PF03547">
    <property type="entry name" value="Mem_trans"/>
    <property type="match status" value="1"/>
</dbReference>
<feature type="transmembrane region" description="Helical" evidence="6">
    <location>
        <begin position="12"/>
        <end position="30"/>
    </location>
</feature>
<proteinExistence type="predicted"/>
<feature type="transmembrane region" description="Helical" evidence="6">
    <location>
        <begin position="145"/>
        <end position="165"/>
    </location>
</feature>
<feature type="compositionally biased region" description="Polar residues" evidence="5">
    <location>
        <begin position="190"/>
        <end position="199"/>
    </location>
</feature>
<feature type="transmembrane region" description="Helical" evidence="6">
    <location>
        <begin position="514"/>
        <end position="534"/>
    </location>
</feature>
<evidence type="ECO:0000256" key="5">
    <source>
        <dbReference type="SAM" id="MobiDB-lite"/>
    </source>
</evidence>
<organism evidence="7 8">
    <name type="scientific">Torulaspora globosa</name>
    <dbReference type="NCBI Taxonomy" id="48254"/>
    <lineage>
        <taxon>Eukaryota</taxon>
        <taxon>Fungi</taxon>
        <taxon>Dikarya</taxon>
        <taxon>Ascomycota</taxon>
        <taxon>Saccharomycotina</taxon>
        <taxon>Saccharomycetes</taxon>
        <taxon>Saccharomycetales</taxon>
        <taxon>Saccharomycetaceae</taxon>
        <taxon>Torulaspora</taxon>
    </lineage>
</organism>
<evidence type="ECO:0008006" key="9">
    <source>
        <dbReference type="Google" id="ProtNLM"/>
    </source>
</evidence>
<dbReference type="KEGG" id="tgb:HG536_0D03550"/>
<dbReference type="GO" id="GO:0055085">
    <property type="term" value="P:transmembrane transport"/>
    <property type="evidence" value="ECO:0007669"/>
    <property type="project" value="InterPro"/>
</dbReference>
<comment type="subcellular location">
    <subcellularLocation>
        <location evidence="1">Membrane</location>
        <topology evidence="1">Multi-pass membrane protein</topology>
    </subcellularLocation>
</comment>
<keyword evidence="3 6" id="KW-1133">Transmembrane helix</keyword>
<feature type="transmembrane region" description="Helical" evidence="6">
    <location>
        <begin position="475"/>
        <end position="494"/>
    </location>
</feature>
<dbReference type="GO" id="GO:0016020">
    <property type="term" value="C:membrane"/>
    <property type="evidence" value="ECO:0007669"/>
    <property type="project" value="UniProtKB-SubCell"/>
</dbReference>
<evidence type="ECO:0000313" key="7">
    <source>
        <dbReference type="EMBL" id="QLL32833.1"/>
    </source>
</evidence>
<dbReference type="InterPro" id="IPR004776">
    <property type="entry name" value="Mem_transp_PIN-like"/>
</dbReference>
<dbReference type="RefSeq" id="XP_037139507.1">
    <property type="nucleotide sequence ID" value="XM_037283611.1"/>
</dbReference>
<feature type="region of interest" description="Disordered" evidence="5">
    <location>
        <begin position="180"/>
        <end position="262"/>
    </location>
</feature>
<dbReference type="PANTHER" id="PTHR31274:SF3">
    <property type="entry name" value="PROTEIN ECM3"/>
    <property type="match status" value="1"/>
</dbReference>
<feature type="transmembrane region" description="Helical" evidence="6">
    <location>
        <begin position="105"/>
        <end position="125"/>
    </location>
</feature>
<evidence type="ECO:0000256" key="1">
    <source>
        <dbReference type="ARBA" id="ARBA00004141"/>
    </source>
</evidence>
<protein>
    <recommendedName>
        <fullName evidence="9">Protein ECM3</fullName>
    </recommendedName>
</protein>
<feature type="compositionally biased region" description="Basic and acidic residues" evidence="5">
    <location>
        <begin position="201"/>
        <end position="213"/>
    </location>
</feature>
<evidence type="ECO:0000256" key="6">
    <source>
        <dbReference type="SAM" id="Phobius"/>
    </source>
</evidence>
<feature type="transmembrane region" description="Helical" evidence="6">
    <location>
        <begin position="398"/>
        <end position="419"/>
    </location>
</feature>
<evidence type="ECO:0000256" key="4">
    <source>
        <dbReference type="ARBA" id="ARBA00023136"/>
    </source>
</evidence>
<dbReference type="PANTHER" id="PTHR31274">
    <property type="entry name" value="PROTEIN ECM3"/>
    <property type="match status" value="1"/>
</dbReference>
<evidence type="ECO:0000256" key="2">
    <source>
        <dbReference type="ARBA" id="ARBA00022692"/>
    </source>
</evidence>
<feature type="transmembrane region" description="Helical" evidence="6">
    <location>
        <begin position="554"/>
        <end position="575"/>
    </location>
</feature>
<feature type="transmembrane region" description="Helical" evidence="6">
    <location>
        <begin position="72"/>
        <end position="93"/>
    </location>
</feature>
<keyword evidence="8" id="KW-1185">Reference proteome</keyword>
<dbReference type="OrthoDB" id="435607at2759"/>
<accession>A0A7G3ZH47</accession>
<dbReference type="GeneID" id="59326000"/>
<dbReference type="Proteomes" id="UP000515788">
    <property type="component" value="Chromosome 4"/>
</dbReference>
<name>A0A7G3ZH47_9SACH</name>